<organism evidence="2 3">
    <name type="scientific">Coniophora puteana (strain RWD-64-598)</name>
    <name type="common">Brown rot fungus</name>
    <dbReference type="NCBI Taxonomy" id="741705"/>
    <lineage>
        <taxon>Eukaryota</taxon>
        <taxon>Fungi</taxon>
        <taxon>Dikarya</taxon>
        <taxon>Basidiomycota</taxon>
        <taxon>Agaricomycotina</taxon>
        <taxon>Agaricomycetes</taxon>
        <taxon>Agaricomycetidae</taxon>
        <taxon>Boletales</taxon>
        <taxon>Coniophorineae</taxon>
        <taxon>Coniophoraceae</taxon>
        <taxon>Coniophora</taxon>
    </lineage>
</organism>
<protein>
    <submittedName>
        <fullName evidence="2">Uncharacterized protein</fullName>
    </submittedName>
</protein>
<dbReference type="KEGG" id="cput:CONPUDRAFT_33782"/>
<proteinExistence type="predicted"/>
<comment type="caution">
    <text evidence="2">The sequence shown here is derived from an EMBL/GenBank/DDBJ whole genome shotgun (WGS) entry which is preliminary data.</text>
</comment>
<name>A0A5M3MYN8_CONPW</name>
<dbReference type="OMA" id="KWHAERE"/>
<dbReference type="AlphaFoldDB" id="A0A5M3MYN8"/>
<dbReference type="RefSeq" id="XP_007765234.1">
    <property type="nucleotide sequence ID" value="XM_007767044.1"/>
</dbReference>
<dbReference type="GeneID" id="19206758"/>
<evidence type="ECO:0000313" key="2">
    <source>
        <dbReference type="EMBL" id="EIW84268.1"/>
    </source>
</evidence>
<sequence>AMATSQQSHIKELVQRNNDLEKTIKKLREDLAIEVARVRDAEISGNDRLQKERKDWRDGCDTLQSCHRLAHLRTASLLEAERLSVLKEREALRRESVALLQRDFRLSLFQQRETELENQIMELQEELE</sequence>
<feature type="non-terminal residue" evidence="2">
    <location>
        <position position="128"/>
    </location>
</feature>
<reference evidence="3" key="1">
    <citation type="journal article" date="2012" name="Science">
        <title>The Paleozoic origin of enzymatic lignin decomposition reconstructed from 31 fungal genomes.</title>
        <authorList>
            <person name="Floudas D."/>
            <person name="Binder M."/>
            <person name="Riley R."/>
            <person name="Barry K."/>
            <person name="Blanchette R.A."/>
            <person name="Henrissat B."/>
            <person name="Martinez A.T."/>
            <person name="Otillar R."/>
            <person name="Spatafora J.W."/>
            <person name="Yadav J.S."/>
            <person name="Aerts A."/>
            <person name="Benoit I."/>
            <person name="Boyd A."/>
            <person name="Carlson A."/>
            <person name="Copeland A."/>
            <person name="Coutinho P.M."/>
            <person name="de Vries R.P."/>
            <person name="Ferreira P."/>
            <person name="Findley K."/>
            <person name="Foster B."/>
            <person name="Gaskell J."/>
            <person name="Glotzer D."/>
            <person name="Gorecki P."/>
            <person name="Heitman J."/>
            <person name="Hesse C."/>
            <person name="Hori C."/>
            <person name="Igarashi K."/>
            <person name="Jurgens J.A."/>
            <person name="Kallen N."/>
            <person name="Kersten P."/>
            <person name="Kohler A."/>
            <person name="Kuees U."/>
            <person name="Kumar T.K.A."/>
            <person name="Kuo A."/>
            <person name="LaButti K."/>
            <person name="Larrondo L.F."/>
            <person name="Lindquist E."/>
            <person name="Ling A."/>
            <person name="Lombard V."/>
            <person name="Lucas S."/>
            <person name="Lundell T."/>
            <person name="Martin R."/>
            <person name="McLaughlin D.J."/>
            <person name="Morgenstern I."/>
            <person name="Morin E."/>
            <person name="Murat C."/>
            <person name="Nagy L.G."/>
            <person name="Nolan M."/>
            <person name="Ohm R.A."/>
            <person name="Patyshakuliyeva A."/>
            <person name="Rokas A."/>
            <person name="Ruiz-Duenas F.J."/>
            <person name="Sabat G."/>
            <person name="Salamov A."/>
            <person name="Samejima M."/>
            <person name="Schmutz J."/>
            <person name="Slot J.C."/>
            <person name="St John F."/>
            <person name="Stenlid J."/>
            <person name="Sun H."/>
            <person name="Sun S."/>
            <person name="Syed K."/>
            <person name="Tsang A."/>
            <person name="Wiebenga A."/>
            <person name="Young D."/>
            <person name="Pisabarro A."/>
            <person name="Eastwood D.C."/>
            <person name="Martin F."/>
            <person name="Cullen D."/>
            <person name="Grigoriev I.V."/>
            <person name="Hibbett D.S."/>
        </authorList>
    </citation>
    <scope>NUCLEOTIDE SEQUENCE [LARGE SCALE GENOMIC DNA]</scope>
    <source>
        <strain evidence="3">RWD-64-598 SS2</strain>
    </source>
</reference>
<evidence type="ECO:0000256" key="1">
    <source>
        <dbReference type="SAM" id="Coils"/>
    </source>
</evidence>
<gene>
    <name evidence="2" type="ORF">CONPUDRAFT_33782</name>
</gene>
<keyword evidence="1" id="KW-0175">Coiled coil</keyword>
<feature type="coiled-coil region" evidence="1">
    <location>
        <begin position="10"/>
        <end position="37"/>
    </location>
</feature>
<evidence type="ECO:0000313" key="3">
    <source>
        <dbReference type="Proteomes" id="UP000053558"/>
    </source>
</evidence>
<accession>A0A5M3MYN8</accession>
<keyword evidence="3" id="KW-1185">Reference proteome</keyword>
<dbReference type="EMBL" id="JH711575">
    <property type="protein sequence ID" value="EIW84268.1"/>
    <property type="molecule type" value="Genomic_DNA"/>
</dbReference>
<feature type="coiled-coil region" evidence="1">
    <location>
        <begin position="75"/>
        <end position="126"/>
    </location>
</feature>
<dbReference type="Proteomes" id="UP000053558">
    <property type="component" value="Unassembled WGS sequence"/>
</dbReference>
<feature type="non-terminal residue" evidence="2">
    <location>
        <position position="1"/>
    </location>
</feature>
<dbReference type="OrthoDB" id="2681654at2759"/>